<evidence type="ECO:0000256" key="2">
    <source>
        <dbReference type="ARBA" id="ARBA00022448"/>
    </source>
</evidence>
<dbReference type="GO" id="GO:0055085">
    <property type="term" value="P:transmembrane transport"/>
    <property type="evidence" value="ECO:0007669"/>
    <property type="project" value="UniProtKB-ARBA"/>
</dbReference>
<accession>A0A1C3K5J6</accession>
<dbReference type="Pfam" id="PF00005">
    <property type="entry name" value="ABC_tran"/>
    <property type="match status" value="1"/>
</dbReference>
<evidence type="ECO:0000256" key="1">
    <source>
        <dbReference type="ARBA" id="ARBA00005417"/>
    </source>
</evidence>
<dbReference type="EMBL" id="FLRC01000044">
    <property type="protein sequence ID" value="SBT26753.1"/>
    <property type="molecule type" value="Genomic_DNA"/>
</dbReference>
<evidence type="ECO:0000256" key="4">
    <source>
        <dbReference type="ARBA" id="ARBA00022741"/>
    </source>
</evidence>
<dbReference type="SMART" id="SM00382">
    <property type="entry name" value="AAA"/>
    <property type="match status" value="1"/>
</dbReference>
<evidence type="ECO:0000256" key="3">
    <source>
        <dbReference type="ARBA" id="ARBA00022475"/>
    </source>
</evidence>
<comment type="similarity">
    <text evidence="1">Belongs to the ABC transporter superfamily.</text>
</comment>
<dbReference type="OrthoDB" id="8885287at2"/>
<dbReference type="SUPFAM" id="SSF52540">
    <property type="entry name" value="P-loop containing nucleoside triphosphate hydrolases"/>
    <property type="match status" value="1"/>
</dbReference>
<keyword evidence="3" id="KW-0472">Membrane</keyword>
<dbReference type="PANTHER" id="PTHR43776:SF7">
    <property type="entry name" value="D,D-DIPEPTIDE TRANSPORT ATP-BINDING PROTEIN DDPF-RELATED"/>
    <property type="match status" value="1"/>
</dbReference>
<sequence length="337" mass="36245">MTTTMHASSAPDLPLFSLQDVEKAYPIDQGRRALKALDGVRLTLRAGESLALVGESGSGKSTLVRVMLGLETATNGRVRVRGHELDQMDSAARRRHAREVAYIYQDARGSLDPRMTVAALLAEPIRLHRLRDEREIPGRVAELLAQVGLPDEVARRYPSELSGGQVRRVAVARALACEPQVIVADESVAGLDVSVQAQLLNLLRDLQRDSGIALVFVTHDLGVAAYLCERVAVMYLGRIVESGPTASILGAPRHPYTQGLMDAFPRFDAPLSSPLRGEIPSPADLPPGCRFQSRCPQARADCLATDPPLTSHAGREAACLFPLQPAASGIAATAQTR</sequence>
<dbReference type="InterPro" id="IPR003593">
    <property type="entry name" value="AAA+_ATPase"/>
</dbReference>
<dbReference type="InterPro" id="IPR003439">
    <property type="entry name" value="ABC_transporter-like_ATP-bd"/>
</dbReference>
<keyword evidence="5 7" id="KW-0067">ATP-binding</keyword>
<keyword evidence="9" id="KW-1185">Reference proteome</keyword>
<dbReference type="EMBL" id="LT907988">
    <property type="protein sequence ID" value="SOE52348.1"/>
    <property type="molecule type" value="Genomic_DNA"/>
</dbReference>
<dbReference type="GO" id="GO:0015833">
    <property type="term" value="P:peptide transport"/>
    <property type="evidence" value="ECO:0007669"/>
    <property type="project" value="InterPro"/>
</dbReference>
<keyword evidence="2" id="KW-0813">Transport</keyword>
<protein>
    <submittedName>
        <fullName evidence="7">Oligopeptide transport ATP-binding protein OppF (TC 3.A.1.5.1)</fullName>
    </submittedName>
</protein>
<dbReference type="Pfam" id="PF08352">
    <property type="entry name" value="oligo_HPY"/>
    <property type="match status" value="1"/>
</dbReference>
<gene>
    <name evidence="7" type="ORF">ODI_00878</name>
    <name evidence="8" type="ORF">ODI_R4099</name>
</gene>
<name>A0A1C3K5J6_9BURK</name>
<dbReference type="PANTHER" id="PTHR43776">
    <property type="entry name" value="TRANSPORT ATP-BINDING PROTEIN"/>
    <property type="match status" value="1"/>
</dbReference>
<dbReference type="KEGG" id="odi:ODI_R4099"/>
<dbReference type="CDD" id="cd03257">
    <property type="entry name" value="ABC_NikE_OppD_transporters"/>
    <property type="match status" value="1"/>
</dbReference>
<dbReference type="STRING" id="1851544.ODI_00878"/>
<proteinExistence type="inferred from homology"/>
<keyword evidence="3" id="KW-1003">Cell membrane</keyword>
<dbReference type="InterPro" id="IPR013563">
    <property type="entry name" value="Oligopep_ABC_C"/>
</dbReference>
<dbReference type="InterPro" id="IPR027417">
    <property type="entry name" value="P-loop_NTPase"/>
</dbReference>
<reference evidence="7 9" key="1">
    <citation type="submission" date="2016-06" db="EMBL/GenBank/DDBJ databases">
        <authorList>
            <person name="Kjaerup R.B."/>
            <person name="Dalgaard T.S."/>
            <person name="Juul-Madsen H.R."/>
        </authorList>
    </citation>
    <scope>NUCLEOTIDE SEQUENCE [LARGE SCALE GENOMIC DNA]</scope>
    <source>
        <strain evidence="7">Orrdi1</strain>
    </source>
</reference>
<dbReference type="FunFam" id="3.40.50.300:FF:000016">
    <property type="entry name" value="Oligopeptide ABC transporter ATP-binding component"/>
    <property type="match status" value="1"/>
</dbReference>
<evidence type="ECO:0000313" key="8">
    <source>
        <dbReference type="EMBL" id="SOE52348.1"/>
    </source>
</evidence>
<dbReference type="GO" id="GO:0005524">
    <property type="term" value="F:ATP binding"/>
    <property type="evidence" value="ECO:0007669"/>
    <property type="project" value="UniProtKB-KW"/>
</dbReference>
<dbReference type="AlphaFoldDB" id="A0A1C3K5J6"/>
<reference evidence="8 9" key="2">
    <citation type="submission" date="2017-08" db="EMBL/GenBank/DDBJ databases">
        <authorList>
            <person name="de Groot N.N."/>
        </authorList>
    </citation>
    <scope>NUCLEOTIDE SEQUENCE [LARGE SCALE GENOMIC DNA]</scope>
    <source>
        <strain evidence="8">Orrdi1</strain>
    </source>
</reference>
<dbReference type="Proteomes" id="UP000078558">
    <property type="component" value="Chromosome I"/>
</dbReference>
<dbReference type="Gene3D" id="3.40.50.300">
    <property type="entry name" value="P-loop containing nucleotide triphosphate hydrolases"/>
    <property type="match status" value="1"/>
</dbReference>
<keyword evidence="4" id="KW-0547">Nucleotide-binding</keyword>
<dbReference type="GO" id="GO:0016887">
    <property type="term" value="F:ATP hydrolysis activity"/>
    <property type="evidence" value="ECO:0007669"/>
    <property type="project" value="InterPro"/>
</dbReference>
<evidence type="ECO:0000259" key="6">
    <source>
        <dbReference type="PROSITE" id="PS50893"/>
    </source>
</evidence>
<evidence type="ECO:0000256" key="5">
    <source>
        <dbReference type="ARBA" id="ARBA00022840"/>
    </source>
</evidence>
<dbReference type="PROSITE" id="PS50893">
    <property type="entry name" value="ABC_TRANSPORTER_2"/>
    <property type="match status" value="1"/>
</dbReference>
<dbReference type="InterPro" id="IPR050319">
    <property type="entry name" value="ABC_transp_ATP-bind"/>
</dbReference>
<evidence type="ECO:0000313" key="9">
    <source>
        <dbReference type="Proteomes" id="UP000078558"/>
    </source>
</evidence>
<dbReference type="NCBIfam" id="TIGR01727">
    <property type="entry name" value="oligo_HPY"/>
    <property type="match status" value="1"/>
</dbReference>
<organism evidence="7 9">
    <name type="scientific">Orrella dioscoreae</name>
    <dbReference type="NCBI Taxonomy" id="1851544"/>
    <lineage>
        <taxon>Bacteria</taxon>
        <taxon>Pseudomonadati</taxon>
        <taxon>Pseudomonadota</taxon>
        <taxon>Betaproteobacteria</taxon>
        <taxon>Burkholderiales</taxon>
        <taxon>Alcaligenaceae</taxon>
        <taxon>Orrella</taxon>
    </lineage>
</organism>
<evidence type="ECO:0000313" key="7">
    <source>
        <dbReference type="EMBL" id="SBT26753.1"/>
    </source>
</evidence>
<feature type="domain" description="ABC transporter" evidence="6">
    <location>
        <begin position="16"/>
        <end position="261"/>
    </location>
</feature>